<evidence type="ECO:0000313" key="3">
    <source>
        <dbReference type="Proteomes" id="UP000255505"/>
    </source>
</evidence>
<protein>
    <submittedName>
        <fullName evidence="1">Uncharacterized protein</fullName>
    </submittedName>
</protein>
<organism evidence="1 3">
    <name type="scientific">Cupriavidus taiwanensis</name>
    <dbReference type="NCBI Taxonomy" id="164546"/>
    <lineage>
        <taxon>Bacteria</taxon>
        <taxon>Pseudomonadati</taxon>
        <taxon>Pseudomonadota</taxon>
        <taxon>Betaproteobacteria</taxon>
        <taxon>Burkholderiales</taxon>
        <taxon>Burkholderiaceae</taxon>
        <taxon>Cupriavidus</taxon>
    </lineage>
</organism>
<geneLocation type="plasmid" evidence="2">
    <name>III</name>
</geneLocation>
<dbReference type="EMBL" id="LT991978">
    <property type="protein sequence ID" value="SPK77768.1"/>
    <property type="molecule type" value="Genomic_DNA"/>
</dbReference>
<dbReference type="EMBL" id="OOEF01000058">
    <property type="protein sequence ID" value="SPK70616.1"/>
    <property type="molecule type" value="Genomic_DNA"/>
</dbReference>
<dbReference type="RefSeq" id="WP_115666954.1">
    <property type="nucleotide sequence ID" value="NZ_LT991978.1"/>
</dbReference>
<accession>A0A375I720</accession>
<evidence type="ECO:0000313" key="1">
    <source>
        <dbReference type="EMBL" id="SPK70616.1"/>
    </source>
</evidence>
<gene>
    <name evidence="2" type="ORF">CT19425_P70108</name>
    <name evidence="1" type="ORF">CT19425_U610012</name>
</gene>
<name>A0A375I720_9BURK</name>
<dbReference type="Proteomes" id="UP000255505">
    <property type="component" value="Unassembled WGS sequence"/>
</dbReference>
<evidence type="ECO:0000313" key="2">
    <source>
        <dbReference type="EMBL" id="SPK77768.1"/>
    </source>
</evidence>
<sequence length="111" mass="12116">MIQAQKITVKNKTGYVFCFSVQWQSSDGTWHATTISSGDYPAMQSRTLTLDEIGVPADAVAVTPYGHTVNPQLGHVQGTPHVTFASNDHIAIYEATVTPKERLQITLEKNG</sequence>
<dbReference type="Proteomes" id="UP000255505">
    <property type="component" value="Plasmid III"/>
</dbReference>
<proteinExistence type="predicted"/>
<reference evidence="1 3" key="1">
    <citation type="submission" date="2018-01" db="EMBL/GenBank/DDBJ databases">
        <authorList>
            <person name="Gaut B.S."/>
            <person name="Morton B.R."/>
            <person name="Clegg M.T."/>
            <person name="Duvall M.R."/>
        </authorList>
    </citation>
    <scope>NUCLEOTIDE SEQUENCE [LARGE SCALE GENOMIC DNA]</scope>
    <source>
        <strain evidence="1">Cupriavidus taiwanensis LMG 19425</strain>
        <plasmid evidence="3">Plasmid iii</plasmid>
    </source>
</reference>
<keyword evidence="2" id="KW-0614">Plasmid</keyword>
<dbReference type="AlphaFoldDB" id="A0A375I720"/>